<dbReference type="Proteomes" id="UP000019335">
    <property type="component" value="Chromosome 12"/>
</dbReference>
<dbReference type="AlphaFoldDB" id="W7TCV0"/>
<dbReference type="OrthoDB" id="201222at2759"/>
<feature type="compositionally biased region" description="Polar residues" evidence="2">
    <location>
        <begin position="75"/>
        <end position="85"/>
    </location>
</feature>
<sequence>MPLMGGRKQWGGWPARQCSVLSAYTNSPVRNHDIKHEMIGSDDEDEEARERASWTTVTSRKKGKGGKERGRRLSYGSQADTSSFHHQTHYSRDRDRALSSPEDIAEEGSRLLVAVEAAKSCLASTTFFLNLENALLTRSTKKVADNEEENNTREIRSLVCYGLGSIQSTNSHALWQLACVCLIKDRLNVHLSPPRPSTTLPSHPPSTSSSVCPLSPSSTSQVQYLTLPLVEAEMFDPVFDDVDSYLLNRLGWRVIPHNEECKRPARVPTLFFMPCCHRRLYSNLLWANWSPESLKNVVVVGNSLKSYQERAWALEEDLDPTDCVLPLLPWVREMPLSWRTRTGSGGTTGCWPGMGREEEKGGPKGEARGMDDRVVKTAFVDMRVVDFVNLPPPVGEAGGSEEKDVAKRSLWHRRPPEYRAGTASSKGGV</sequence>
<comment type="caution">
    <text evidence="4">The sequence shown here is derived from an EMBL/GenBank/DDBJ whole genome shotgun (WGS) entry which is preliminary data.</text>
</comment>
<keyword evidence="5" id="KW-1185">Reference proteome</keyword>
<name>W7TCV0_9STRA</name>
<feature type="region of interest" description="Disordered" evidence="2">
    <location>
        <begin position="36"/>
        <end position="102"/>
    </location>
</feature>
<feature type="compositionally biased region" description="Basic and acidic residues" evidence="2">
    <location>
        <begin position="355"/>
        <end position="369"/>
    </location>
</feature>
<evidence type="ECO:0000313" key="5">
    <source>
        <dbReference type="Proteomes" id="UP000019335"/>
    </source>
</evidence>
<feature type="region of interest" description="Disordered" evidence="2">
    <location>
        <begin position="390"/>
        <end position="429"/>
    </location>
</feature>
<comment type="similarity">
    <text evidence="1">Belongs to the SRR1 family.</text>
</comment>
<evidence type="ECO:0000256" key="1">
    <source>
        <dbReference type="ARBA" id="ARBA00009856"/>
    </source>
</evidence>
<feature type="compositionally biased region" description="Basic residues" evidence="2">
    <location>
        <begin position="59"/>
        <end position="72"/>
    </location>
</feature>
<feature type="domain" description="SRR1-like" evidence="3">
    <location>
        <begin position="149"/>
        <end position="311"/>
    </location>
</feature>
<dbReference type="Pfam" id="PF07985">
    <property type="entry name" value="SRR1"/>
    <property type="match status" value="1"/>
</dbReference>
<evidence type="ECO:0000313" key="4">
    <source>
        <dbReference type="EMBL" id="EWM24845.1"/>
    </source>
</evidence>
<dbReference type="GO" id="GO:0005737">
    <property type="term" value="C:cytoplasm"/>
    <property type="evidence" value="ECO:0007669"/>
    <property type="project" value="TreeGrafter"/>
</dbReference>
<dbReference type="InterPro" id="IPR012942">
    <property type="entry name" value="SRR1-like"/>
</dbReference>
<evidence type="ECO:0000256" key="2">
    <source>
        <dbReference type="SAM" id="MobiDB-lite"/>
    </source>
</evidence>
<dbReference type="PANTHER" id="PTHR28626">
    <property type="entry name" value="SRR1-LIKE PROTEIN"/>
    <property type="match status" value="1"/>
</dbReference>
<organism evidence="4 5">
    <name type="scientific">Nannochloropsis gaditana</name>
    <dbReference type="NCBI Taxonomy" id="72520"/>
    <lineage>
        <taxon>Eukaryota</taxon>
        <taxon>Sar</taxon>
        <taxon>Stramenopiles</taxon>
        <taxon>Ochrophyta</taxon>
        <taxon>Eustigmatophyceae</taxon>
        <taxon>Eustigmatales</taxon>
        <taxon>Monodopsidaceae</taxon>
        <taxon>Nannochloropsis</taxon>
    </lineage>
</organism>
<protein>
    <submittedName>
        <fullName evidence="4">Sensitivity to red light reduced protein</fullName>
    </submittedName>
</protein>
<dbReference type="EMBL" id="AZIL01001097">
    <property type="protein sequence ID" value="EWM24845.1"/>
    <property type="molecule type" value="Genomic_DNA"/>
</dbReference>
<dbReference type="PANTHER" id="PTHR28626:SF3">
    <property type="entry name" value="SRR1-LIKE PROTEIN"/>
    <property type="match status" value="1"/>
</dbReference>
<feature type="region of interest" description="Disordered" evidence="2">
    <location>
        <begin position="194"/>
        <end position="214"/>
    </location>
</feature>
<accession>W7TCV0</accession>
<feature type="compositionally biased region" description="Low complexity" evidence="2">
    <location>
        <begin position="197"/>
        <end position="214"/>
    </location>
</feature>
<feature type="region of interest" description="Disordered" evidence="2">
    <location>
        <begin position="345"/>
        <end position="369"/>
    </location>
</feature>
<dbReference type="InterPro" id="IPR040044">
    <property type="entry name" value="SRR1L"/>
</dbReference>
<dbReference type="GO" id="GO:0005634">
    <property type="term" value="C:nucleus"/>
    <property type="evidence" value="ECO:0007669"/>
    <property type="project" value="TreeGrafter"/>
</dbReference>
<gene>
    <name evidence="4" type="ORF">Naga_100322g9</name>
</gene>
<evidence type="ECO:0000259" key="3">
    <source>
        <dbReference type="Pfam" id="PF07985"/>
    </source>
</evidence>
<reference evidence="4 5" key="1">
    <citation type="journal article" date="2014" name="Mol. Plant">
        <title>Chromosome Scale Genome Assembly and Transcriptome Profiling of Nannochloropsis gaditana in Nitrogen Depletion.</title>
        <authorList>
            <person name="Corteggiani Carpinelli E."/>
            <person name="Telatin A."/>
            <person name="Vitulo N."/>
            <person name="Forcato C."/>
            <person name="D'Angelo M."/>
            <person name="Schiavon R."/>
            <person name="Vezzi A."/>
            <person name="Giacometti G.M."/>
            <person name="Morosinotto T."/>
            <person name="Valle G."/>
        </authorList>
    </citation>
    <scope>NUCLEOTIDE SEQUENCE [LARGE SCALE GENOMIC DNA]</scope>
    <source>
        <strain evidence="4 5">B-31</strain>
    </source>
</reference>
<proteinExistence type="inferred from homology"/>